<dbReference type="Proteomes" id="UP000223071">
    <property type="component" value="Unassembled WGS sequence"/>
</dbReference>
<dbReference type="PANTHER" id="PTHR12302">
    <property type="entry name" value="EBNA2 BINDING PROTEIN P100"/>
    <property type="match status" value="1"/>
</dbReference>
<reference evidence="7 8" key="1">
    <citation type="submission" date="2017-09" db="EMBL/GenBank/DDBJ databases">
        <title>Sequencing the genomes of two abundant thermophiles in Great Basin hot springs: Thermocrinis jamiesonii and novel Chloroflexi Thermoflexus hugenholtzii.</title>
        <authorList>
            <person name="Hedlund B."/>
        </authorList>
    </citation>
    <scope>NUCLEOTIDE SEQUENCE [LARGE SCALE GENOMIC DNA]</scope>
    <source>
        <strain evidence="7 8">G233</strain>
    </source>
</reference>
<dbReference type="PROSITE" id="PS51257">
    <property type="entry name" value="PROKAR_LIPOPROTEIN"/>
    <property type="match status" value="1"/>
</dbReference>
<dbReference type="GO" id="GO:0016787">
    <property type="term" value="F:hydrolase activity"/>
    <property type="evidence" value="ECO:0007669"/>
    <property type="project" value="UniProtKB-KW"/>
</dbReference>
<evidence type="ECO:0000259" key="6">
    <source>
        <dbReference type="PROSITE" id="PS50830"/>
    </source>
</evidence>
<feature type="region of interest" description="Disordered" evidence="4">
    <location>
        <begin position="186"/>
        <end position="218"/>
    </location>
</feature>
<evidence type="ECO:0000313" key="7">
    <source>
        <dbReference type="EMBL" id="PFG73753.1"/>
    </source>
</evidence>
<evidence type="ECO:0000256" key="2">
    <source>
        <dbReference type="ARBA" id="ARBA00022759"/>
    </source>
</evidence>
<dbReference type="AlphaFoldDB" id="A0A2A9HEH0"/>
<evidence type="ECO:0000256" key="3">
    <source>
        <dbReference type="ARBA" id="ARBA00022801"/>
    </source>
</evidence>
<dbReference type="InterPro" id="IPR035437">
    <property type="entry name" value="SNase_OB-fold_sf"/>
</dbReference>
<feature type="domain" description="TNase-like" evidence="6">
    <location>
        <begin position="50"/>
        <end position="178"/>
    </location>
</feature>
<keyword evidence="2" id="KW-0255">Endonuclease</keyword>
<name>A0A2A9HEH0_TEPT2</name>
<dbReference type="InterPro" id="IPR036415">
    <property type="entry name" value="Lamin_tail_dom_sf"/>
</dbReference>
<comment type="caution">
    <text evidence="7">The sequence shown here is derived from an EMBL/GenBank/DDBJ whole genome shotgun (WGS) entry which is preliminary data.</text>
</comment>
<dbReference type="RefSeq" id="WP_165772504.1">
    <property type="nucleotide sequence ID" value="NZ_PDJQ01000001.1"/>
</dbReference>
<dbReference type="Pfam" id="PF00565">
    <property type="entry name" value="SNase"/>
    <property type="match status" value="1"/>
</dbReference>
<evidence type="ECO:0000256" key="1">
    <source>
        <dbReference type="ARBA" id="ARBA00022722"/>
    </source>
</evidence>
<dbReference type="SMART" id="SM00318">
    <property type="entry name" value="SNc"/>
    <property type="match status" value="1"/>
</dbReference>
<accession>A0A2A9HEH0</accession>
<evidence type="ECO:0000256" key="4">
    <source>
        <dbReference type="SAM" id="MobiDB-lite"/>
    </source>
</evidence>
<keyword evidence="5" id="KW-0732">Signal</keyword>
<gene>
    <name evidence="7" type="ORF">A9A59_0956</name>
</gene>
<dbReference type="PROSITE" id="PS01123">
    <property type="entry name" value="TNASE_1"/>
    <property type="match status" value="1"/>
</dbReference>
<dbReference type="GO" id="GO:0004519">
    <property type="term" value="F:endonuclease activity"/>
    <property type="evidence" value="ECO:0007669"/>
    <property type="project" value="UniProtKB-KW"/>
</dbReference>
<dbReference type="EMBL" id="PDJQ01000001">
    <property type="protein sequence ID" value="PFG73753.1"/>
    <property type="molecule type" value="Genomic_DNA"/>
</dbReference>
<keyword evidence="1" id="KW-0540">Nuclease</keyword>
<keyword evidence="8" id="KW-1185">Reference proteome</keyword>
<dbReference type="Gene3D" id="2.60.40.1260">
    <property type="entry name" value="Lamin Tail domain"/>
    <property type="match status" value="1"/>
</dbReference>
<dbReference type="InterPro" id="IPR016071">
    <property type="entry name" value="Staphylococal_nuclease_OB-fold"/>
</dbReference>
<feature type="chain" id="PRO_5012156863" evidence="5">
    <location>
        <begin position="25"/>
        <end position="318"/>
    </location>
</feature>
<evidence type="ECO:0000313" key="8">
    <source>
        <dbReference type="Proteomes" id="UP000223071"/>
    </source>
</evidence>
<evidence type="ECO:0000256" key="5">
    <source>
        <dbReference type="SAM" id="SignalP"/>
    </source>
</evidence>
<dbReference type="SUPFAM" id="SSF50199">
    <property type="entry name" value="Staphylococcal nuclease"/>
    <property type="match status" value="1"/>
</dbReference>
<dbReference type="PANTHER" id="PTHR12302:SF3">
    <property type="entry name" value="SERINE_THREONINE-PROTEIN KINASE 31"/>
    <property type="match status" value="1"/>
</dbReference>
<protein>
    <submittedName>
        <fullName evidence="7">Nuclease-like protein</fullName>
    </submittedName>
</protein>
<sequence>MLKRWGLVASVLLLLLGGAAACRAAAQPQGTTPRAVAPMVAADSAPTPAGRAQCVVTNVVDGDTIDVGGCADTGRVRLILIDAPESSGGARCFSKEATDYVKARLLGRTVELERDVSNRDRYDRYLRYVWVDGELFNERMVRDGYAVLAVFPPDVKYRDRIAAAEAEAKAANRGLWGACGGLNTPATPTPTAARTATATPTRTATPTPPATPTPGGSCAAATARIVSLNKAAEVVVIEGSGDLTGWRLVSERGNQQFVFPNGFVLAGRVEVWSGVPQFPNTATRLWWSSEPLWNNSQDDDALLYDCTGRLVQRFDDGD</sequence>
<dbReference type="Gene3D" id="2.40.50.90">
    <property type="match status" value="1"/>
</dbReference>
<feature type="compositionally biased region" description="Low complexity" evidence="4">
    <location>
        <begin position="186"/>
        <end position="205"/>
    </location>
</feature>
<dbReference type="SUPFAM" id="SSF74853">
    <property type="entry name" value="Lamin A/C globular tail domain"/>
    <property type="match status" value="1"/>
</dbReference>
<organism evidence="7 8">
    <name type="scientific">Tepidiforma thermophila (strain KCTC 52669 / CGMCC 1.13589 / G233)</name>
    <dbReference type="NCBI Taxonomy" id="2761530"/>
    <lineage>
        <taxon>Bacteria</taxon>
        <taxon>Bacillati</taxon>
        <taxon>Chloroflexota</taxon>
        <taxon>Tepidiformia</taxon>
        <taxon>Tepidiformales</taxon>
        <taxon>Tepidiformaceae</taxon>
        <taxon>Tepidiforma</taxon>
    </lineage>
</organism>
<keyword evidence="3" id="KW-0378">Hydrolase</keyword>
<dbReference type="PROSITE" id="PS50830">
    <property type="entry name" value="TNASE_3"/>
    <property type="match status" value="1"/>
</dbReference>
<feature type="signal peptide" evidence="5">
    <location>
        <begin position="1"/>
        <end position="24"/>
    </location>
</feature>
<dbReference type="GO" id="GO:0003676">
    <property type="term" value="F:nucleic acid binding"/>
    <property type="evidence" value="ECO:0007669"/>
    <property type="project" value="InterPro"/>
</dbReference>
<dbReference type="InterPro" id="IPR002071">
    <property type="entry name" value="Thermonucl_AS"/>
</dbReference>
<proteinExistence type="predicted"/>